<evidence type="ECO:0000259" key="3">
    <source>
        <dbReference type="PROSITE" id="PS51635"/>
    </source>
</evidence>
<evidence type="ECO:0000313" key="5">
    <source>
        <dbReference type="Proteomes" id="UP000678393"/>
    </source>
</evidence>
<dbReference type="CDD" id="cd07207">
    <property type="entry name" value="Pat_ExoU_VipD_like"/>
    <property type="match status" value="1"/>
</dbReference>
<dbReference type="GO" id="GO:0016042">
    <property type="term" value="P:lipid catabolic process"/>
    <property type="evidence" value="ECO:0007669"/>
    <property type="project" value="UniProtKB-UniRule"/>
</dbReference>
<feature type="short sequence motif" description="DGA/G" evidence="2">
    <location>
        <begin position="245"/>
        <end position="247"/>
    </location>
</feature>
<keyword evidence="2" id="KW-0442">Lipid degradation</keyword>
<dbReference type="PROSITE" id="PS51635">
    <property type="entry name" value="PNPLA"/>
    <property type="match status" value="1"/>
</dbReference>
<feature type="short sequence motif" description="GXSXG" evidence="2">
    <location>
        <begin position="100"/>
        <end position="104"/>
    </location>
</feature>
<sequence length="570" mass="65391">MAKGEMDNGDNDCFISFKQILNTFSESPLRNHNSAPHFHRSMSSWDDTDSRAVHVRPEMFEYPFENLIFEGGGNKGLAYCGAIQCLEDMNILPNIKRVGGSSAGAITATLVALGYTSKDIYAFMSDNVEEIFLDHSCGYLSLIPNLLRRWGWNPGHKIFKWFGDRIKARTVTNNPDLTFYELYKERGVELCVVVTNLNQMRSEYCHPKTTPDMPIREALRMSMSIPGVFMACMYDNYGQKDAYVDGGVLCNYPIHCFDGWFLSMDTDDSFLLKMQNLNDLPQKWSVKNTFGERNKKTVGFLLYDDTEVEIMRYSLERRINSVLPEKPSRQTKLYKQKQQEKEIQTKFEKEHTRCVKAAEAFMKALHKHNLQDQVVISKDELRNALEDVSSFSAEDKELLFGQDISVDDAFEILDRDGNGQGFLHSVKNVRGLKRQNIHLPQTRIQGYGRIEVNNLVQFISALQNTWTTNLKNIYVGDEDVHRTVGINTGHVGTSNYVLEEEDRTFLIERGYSATMAFLRYFVTMNPNLVKKNLNHKDITAEIDETEELEFTGKQHIENKKSKLVFPPAIA</sequence>
<name>A0A8S3YVT9_9EUPU</name>
<dbReference type="PANTHER" id="PTHR46394">
    <property type="entry name" value="ANNEXIN"/>
    <property type="match status" value="1"/>
</dbReference>
<feature type="active site" description="Nucleophile" evidence="2">
    <location>
        <position position="102"/>
    </location>
</feature>
<dbReference type="AlphaFoldDB" id="A0A8S3YVT9"/>
<evidence type="ECO:0000313" key="4">
    <source>
        <dbReference type="EMBL" id="CAG5119290.1"/>
    </source>
</evidence>
<dbReference type="PANTHER" id="PTHR46394:SF1">
    <property type="entry name" value="PNPLA DOMAIN-CONTAINING PROTEIN"/>
    <property type="match status" value="1"/>
</dbReference>
<keyword evidence="1 2" id="KW-0443">Lipid metabolism</keyword>
<reference evidence="4" key="1">
    <citation type="submission" date="2021-04" db="EMBL/GenBank/DDBJ databases">
        <authorList>
            <consortium name="Molecular Ecology Group"/>
        </authorList>
    </citation>
    <scope>NUCLEOTIDE SEQUENCE</scope>
</reference>
<dbReference type="EMBL" id="CAJHNH020000680">
    <property type="protein sequence ID" value="CAG5119290.1"/>
    <property type="molecule type" value="Genomic_DNA"/>
</dbReference>
<dbReference type="InterPro" id="IPR002641">
    <property type="entry name" value="PNPLA_dom"/>
</dbReference>
<dbReference type="InterPro" id="IPR016035">
    <property type="entry name" value="Acyl_Trfase/lysoPLipase"/>
</dbReference>
<dbReference type="GO" id="GO:0016787">
    <property type="term" value="F:hydrolase activity"/>
    <property type="evidence" value="ECO:0007669"/>
    <property type="project" value="UniProtKB-UniRule"/>
</dbReference>
<dbReference type="OrthoDB" id="412240at2759"/>
<evidence type="ECO:0000256" key="1">
    <source>
        <dbReference type="ARBA" id="ARBA00023098"/>
    </source>
</evidence>
<accession>A0A8S3YVT9</accession>
<keyword evidence="2" id="KW-0378">Hydrolase</keyword>
<feature type="active site" description="Proton acceptor" evidence="2">
    <location>
        <position position="245"/>
    </location>
</feature>
<gene>
    <name evidence="4" type="ORF">CUNI_LOCUS4848</name>
</gene>
<evidence type="ECO:0000256" key="2">
    <source>
        <dbReference type="PROSITE-ProRule" id="PRU01161"/>
    </source>
</evidence>
<organism evidence="4 5">
    <name type="scientific">Candidula unifasciata</name>
    <dbReference type="NCBI Taxonomy" id="100452"/>
    <lineage>
        <taxon>Eukaryota</taxon>
        <taxon>Metazoa</taxon>
        <taxon>Spiralia</taxon>
        <taxon>Lophotrochozoa</taxon>
        <taxon>Mollusca</taxon>
        <taxon>Gastropoda</taxon>
        <taxon>Heterobranchia</taxon>
        <taxon>Euthyneura</taxon>
        <taxon>Panpulmonata</taxon>
        <taxon>Eupulmonata</taxon>
        <taxon>Stylommatophora</taxon>
        <taxon>Helicina</taxon>
        <taxon>Helicoidea</taxon>
        <taxon>Geomitridae</taxon>
        <taxon>Candidula</taxon>
    </lineage>
</organism>
<feature type="domain" description="PNPLA" evidence="3">
    <location>
        <begin position="67"/>
        <end position="258"/>
    </location>
</feature>
<dbReference type="Pfam" id="PF01734">
    <property type="entry name" value="Patatin"/>
    <property type="match status" value="1"/>
</dbReference>
<keyword evidence="5" id="KW-1185">Reference proteome</keyword>
<dbReference type="SUPFAM" id="SSF52151">
    <property type="entry name" value="FabD/lysophospholipase-like"/>
    <property type="match status" value="1"/>
</dbReference>
<dbReference type="InterPro" id="IPR052580">
    <property type="entry name" value="Lipid_Hydrolase"/>
</dbReference>
<dbReference type="Gene3D" id="3.40.1090.10">
    <property type="entry name" value="Cytosolic phospholipase A2 catalytic domain"/>
    <property type="match status" value="2"/>
</dbReference>
<comment type="caution">
    <text evidence="4">The sequence shown here is derived from an EMBL/GenBank/DDBJ whole genome shotgun (WGS) entry which is preliminary data.</text>
</comment>
<protein>
    <recommendedName>
        <fullName evidence="3">PNPLA domain-containing protein</fullName>
    </recommendedName>
</protein>
<feature type="short sequence motif" description="GXGXXG" evidence="2">
    <location>
        <begin position="71"/>
        <end position="76"/>
    </location>
</feature>
<dbReference type="Proteomes" id="UP000678393">
    <property type="component" value="Unassembled WGS sequence"/>
</dbReference>
<proteinExistence type="predicted"/>